<feature type="coiled-coil region" evidence="1">
    <location>
        <begin position="1298"/>
        <end position="1325"/>
    </location>
</feature>
<gene>
    <name evidence="4" type="ORF">SDJN03_27559</name>
</gene>
<feature type="region of interest" description="Disordered" evidence="2">
    <location>
        <begin position="1914"/>
        <end position="1937"/>
    </location>
</feature>
<feature type="non-terminal residue" evidence="4">
    <location>
        <position position="1"/>
    </location>
</feature>
<feature type="coiled-coil region" evidence="1">
    <location>
        <begin position="376"/>
        <end position="421"/>
    </location>
</feature>
<sequence>MSENHDPEQSLLSSGTGAEDGNNGVEIVEITVNDGVVESSSETAADIVSENDSVLQSSEISSGFVPSEPNQGSAISPESPRTEGAENSPQDDSDDIVIVEDVGKEDMFVDCPDELVGNADIREAVAAAETQGSLTEEAPSDTQELQYEEEREAFVQELLSICRQLKTATNQQSLFNITGSQLNESVHLYGIEQVEENTSVTNSTLKDLINECSQLVNRTLDERLQYEATIGELRNSLLMKDQEIEYLNAKVVEISVTDEVVRSYANSIEDSMKISLEKERDTNATLDRVLASVNSVLNQQDLPGDSTSEKTVLVERSASLLVDNYKKILLEINQLQKCLSGAESDTVFAGLETILGSACDELIELKAKEVSNVAKMHQLEDENRRLAVELDNYRLTVETVNAELEKAKSELEQEMMRGASTKEKLKMAVTKGKALVQQRDALKQSLADKGLELEKYSIELQEKSNALEAAELIKVDLAKNENLVASLQENLLQRNTVLETFEDIISQVEVPRELTSMDSIERIKWLVDEKKVLEAILLEFHKLKDNQNLSDFPDLIAPYDLKSSVSWLKESFFQAKDEIMILRDELVKTKEAACGEIDRISALLSIELQEKDYIQEELDDLLRKHEDLLRKHEEVMIKEHQASLEKAQIIKMLQEESGMITDDGGVSEISLDLNLLAYRCFQRIKEQASVAAEVSSEYVESFAKVQTLLYVSHQDLMLHDILLEEESSNISNYSTRLRSVSQELREVKEENDSLQRDIQRSEEKYAMLREKLSLAVKKGKGLVQDRENMKSVLDEKNIEIEKLKLQLDSLESTVDDCRNQINLLSIDTQRIPELEADLDILKGKCNQYEQFLLESNNMLQKVIESIDGIVLPINIVFEEPIAKVKWIADYIRESHDAKICKEQELESIKEELITMESKLRDALAAMNSLEIALSSAEKNIFQLSEEKKEIESSKMHIEHELQKALDEAYSQSSKSAETYSSMNLLQESLSQAENKILALVKEKEEAEVCKVTVEMESKKVKEEVAIQIDKLAEAQRTINTLEKTLIELETNVALLNERNAEAQSAIEKLETERKILQEEVSSQESKVVEAVESITSLENALRKAESKISIIEGERKDSENEIFALNSKLNACMEELAGTSGSLESRSIEFAGYLNDLHKFIADETLLTVVTGCFEKKFERLREMDIVLKNTSDCFVNSGLIGSHNHHAVKDPHAMESLSHEKLLDFAAEIESGKVVVEGDAGNISSSFRKIMEGIWLKNKRFTDYFEGFSSSMDGFMADLLKNVEATREEVVFVCGHVESLKEMVKNLEMYKQEQENTKVMLEDDVSLLLSACVEATKELQFEMTNHLLFLDSIPELDNLKDSIPMESSETNGASAAESPANSTRSKSAAAVEKLLAASRKVQSMVKQFESVIKGAAARIQDTQHILEITEATTEKVREERDLNKHMVVKLEADLQLLQNSCDDLKRQLEVCQANKEELKEREAEVSSLYSSLVKEQEDCVLSAMQMKALFEKVRRIEFLFQESEYQDLEQYDSPDVKKLFYLTDYVSELQNQLKLLSHDNQKLQSTVTTQTLAIEQLKEEVDRASRDHLDLEELKKDLSELSYSLEQHTSLLGSKYSGDSESDGLQELVRTIGRQVLDLLSESENSKTKVEELSKKLIGSQKVVDELTTKNKLLEESLHGRTSQSEIIKERGIFEAPFPSGSEISEIEEAGPVGKSTIPPVPPASAAHARMLRKGSTDHLAIDVETESDRLIGSAMEMDKDKGHAFKSLNSSGLIPRHGKLVADRIDGVWVSSGRILMSRPGARLGLITYWFLIHICHQTKYSIRRNPYFLFFFNHSSSSSCHFPFAQNNLQSSDMTSAHRGSSLPKFGEWDEKDPAAAEGFTVIFDRARDTKKNGGTPNNVIPQENQIQNQYRSKNHEAAKKNQKQKYPRKEGEQWNQNHLIMSKFSDESDDFFKLLLRRIEGRKLLILTDAKWRSVPSTVATPAITSR</sequence>
<dbReference type="Proteomes" id="UP000685013">
    <property type="component" value="Chromosome 18"/>
</dbReference>
<proteinExistence type="predicted"/>
<feature type="coiled-coil region" evidence="1">
    <location>
        <begin position="1448"/>
        <end position="1482"/>
    </location>
</feature>
<evidence type="ECO:0000256" key="1">
    <source>
        <dbReference type="SAM" id="Coils"/>
    </source>
</evidence>
<feature type="coiled-coil region" evidence="1">
    <location>
        <begin position="898"/>
        <end position="1121"/>
    </location>
</feature>
<feature type="region of interest" description="Disordered" evidence="2">
    <location>
        <begin position="1361"/>
        <end position="1386"/>
    </location>
</feature>
<dbReference type="InterPro" id="IPR008700">
    <property type="entry name" value="TypeIII_avirulence_cleave"/>
</dbReference>
<evidence type="ECO:0000313" key="5">
    <source>
        <dbReference type="Proteomes" id="UP000685013"/>
    </source>
</evidence>
<evidence type="ECO:0000256" key="2">
    <source>
        <dbReference type="SAM" id="MobiDB-lite"/>
    </source>
</evidence>
<accession>A0AAV6M1J9</accession>
<protein>
    <recommendedName>
        <fullName evidence="3">RIN4 pathogenic type III effector avirulence factor Avr cleavage site domain-containing protein</fullName>
    </recommendedName>
</protein>
<organism evidence="4 5">
    <name type="scientific">Cucurbita argyrosperma subsp. sororia</name>
    <dbReference type="NCBI Taxonomy" id="37648"/>
    <lineage>
        <taxon>Eukaryota</taxon>
        <taxon>Viridiplantae</taxon>
        <taxon>Streptophyta</taxon>
        <taxon>Embryophyta</taxon>
        <taxon>Tracheophyta</taxon>
        <taxon>Spermatophyta</taxon>
        <taxon>Magnoliopsida</taxon>
        <taxon>eudicotyledons</taxon>
        <taxon>Gunneridae</taxon>
        <taxon>Pentapetalae</taxon>
        <taxon>rosids</taxon>
        <taxon>fabids</taxon>
        <taxon>Cucurbitales</taxon>
        <taxon>Cucurbitaceae</taxon>
        <taxon>Cucurbiteae</taxon>
        <taxon>Cucurbita</taxon>
    </lineage>
</organism>
<feature type="coiled-coil region" evidence="1">
    <location>
        <begin position="1547"/>
        <end position="1612"/>
    </location>
</feature>
<dbReference type="PANTHER" id="PTHR43939:SF68">
    <property type="entry name" value="CENTROSOMAL PROTEIN OF 290 KDA-LIKE"/>
    <property type="match status" value="1"/>
</dbReference>
<keyword evidence="5" id="KW-1185">Reference proteome</keyword>
<name>A0AAV6M1J9_9ROSI</name>
<feature type="coiled-coil region" evidence="1">
    <location>
        <begin position="611"/>
        <end position="638"/>
    </location>
</feature>
<dbReference type="Pfam" id="PF05627">
    <property type="entry name" value="AvrRpt-cleavage"/>
    <property type="match status" value="1"/>
</dbReference>
<feature type="compositionally biased region" description="Polar residues" evidence="2">
    <location>
        <begin position="1366"/>
        <end position="1386"/>
    </location>
</feature>
<evidence type="ECO:0000313" key="4">
    <source>
        <dbReference type="EMBL" id="KAG6573672.1"/>
    </source>
</evidence>
<dbReference type="PANTHER" id="PTHR43939">
    <property type="entry name" value="COILED-COIL DOMAIN-CONTAINING PROTEIN 158"/>
    <property type="match status" value="1"/>
</dbReference>
<feature type="region of interest" description="Disordered" evidence="2">
    <location>
        <begin position="39"/>
        <end position="95"/>
    </location>
</feature>
<feature type="region of interest" description="Disordered" evidence="2">
    <location>
        <begin position="1"/>
        <end position="26"/>
    </location>
</feature>
<evidence type="ECO:0000259" key="3">
    <source>
        <dbReference type="Pfam" id="PF05627"/>
    </source>
</evidence>
<reference evidence="4 5" key="1">
    <citation type="journal article" date="2021" name="Hortic Res">
        <title>The domestication of Cucurbita argyrosperma as revealed by the genome of its wild relative.</title>
        <authorList>
            <person name="Barrera-Redondo J."/>
            <person name="Sanchez-de la Vega G."/>
            <person name="Aguirre-Liguori J.A."/>
            <person name="Castellanos-Morales G."/>
            <person name="Gutierrez-Guerrero Y.T."/>
            <person name="Aguirre-Dugua X."/>
            <person name="Aguirre-Planter E."/>
            <person name="Tenaillon M.I."/>
            <person name="Lira-Saade R."/>
            <person name="Eguiarte L.E."/>
        </authorList>
    </citation>
    <scope>NUCLEOTIDE SEQUENCE [LARGE SCALE GENOMIC DNA]</scope>
    <source>
        <strain evidence="4">JBR-2021</strain>
    </source>
</reference>
<feature type="compositionally biased region" description="Polar residues" evidence="2">
    <location>
        <begin position="50"/>
        <end position="61"/>
    </location>
</feature>
<keyword evidence="1" id="KW-0175">Coiled coil</keyword>
<feature type="domain" description="RIN4 pathogenic type III effector avirulence factor Avr cleavage site" evidence="3">
    <location>
        <begin position="1861"/>
        <end position="1895"/>
    </location>
</feature>
<comment type="caution">
    <text evidence="4">The sequence shown here is derived from an EMBL/GenBank/DDBJ whole genome shotgun (WGS) entry which is preliminary data.</text>
</comment>
<dbReference type="EMBL" id="JAGKQH010000018">
    <property type="protein sequence ID" value="KAG6573672.1"/>
    <property type="molecule type" value="Genomic_DNA"/>
</dbReference>
<feature type="coiled-coil region" evidence="1">
    <location>
        <begin position="723"/>
        <end position="827"/>
    </location>
</feature>